<gene>
    <name evidence="4" type="ORF">AsAng_0007420</name>
</gene>
<proteinExistence type="inferred from homology"/>
<dbReference type="InterPro" id="IPR001498">
    <property type="entry name" value="Impact_N"/>
</dbReference>
<dbReference type="SUPFAM" id="SSF54211">
    <property type="entry name" value="Ribosomal protein S5 domain 2-like"/>
    <property type="match status" value="1"/>
</dbReference>
<dbReference type="GO" id="GO:0005737">
    <property type="term" value="C:cytoplasm"/>
    <property type="evidence" value="ECO:0007669"/>
    <property type="project" value="TreeGrafter"/>
</dbReference>
<dbReference type="InterPro" id="IPR015269">
    <property type="entry name" value="UPF0029_Impact_C"/>
</dbReference>
<organism evidence="4 5">
    <name type="scientific">Aureispira anguillae</name>
    <dbReference type="NCBI Taxonomy" id="2864201"/>
    <lineage>
        <taxon>Bacteria</taxon>
        <taxon>Pseudomonadati</taxon>
        <taxon>Bacteroidota</taxon>
        <taxon>Saprospiria</taxon>
        <taxon>Saprospirales</taxon>
        <taxon>Saprospiraceae</taxon>
        <taxon>Aureispira</taxon>
    </lineage>
</organism>
<dbReference type="InterPro" id="IPR020569">
    <property type="entry name" value="UPF0029_Impact_CS"/>
</dbReference>
<name>A0A915YBI2_9BACT</name>
<evidence type="ECO:0000313" key="4">
    <source>
        <dbReference type="EMBL" id="BDS10037.1"/>
    </source>
</evidence>
<dbReference type="PROSITE" id="PS00910">
    <property type="entry name" value="UPF0029"/>
    <property type="match status" value="1"/>
</dbReference>
<dbReference type="Gene3D" id="3.30.230.30">
    <property type="entry name" value="Impact, N-terminal domain"/>
    <property type="match status" value="1"/>
</dbReference>
<dbReference type="EMBL" id="AP026867">
    <property type="protein sequence ID" value="BDS10037.1"/>
    <property type="molecule type" value="Genomic_DNA"/>
</dbReference>
<dbReference type="Proteomes" id="UP001060919">
    <property type="component" value="Chromosome"/>
</dbReference>
<dbReference type="PANTHER" id="PTHR16301:SF20">
    <property type="entry name" value="IMPACT FAMILY MEMBER YIGZ"/>
    <property type="match status" value="1"/>
</dbReference>
<dbReference type="GO" id="GO:0006446">
    <property type="term" value="P:regulation of translational initiation"/>
    <property type="evidence" value="ECO:0007669"/>
    <property type="project" value="TreeGrafter"/>
</dbReference>
<evidence type="ECO:0000313" key="5">
    <source>
        <dbReference type="Proteomes" id="UP001060919"/>
    </source>
</evidence>
<feature type="domain" description="UPF0029" evidence="3">
    <location>
        <begin position="140"/>
        <end position="188"/>
    </location>
</feature>
<dbReference type="InterPro" id="IPR020568">
    <property type="entry name" value="Ribosomal_Su5_D2-typ_SF"/>
</dbReference>
<evidence type="ECO:0000259" key="2">
    <source>
        <dbReference type="Pfam" id="PF01205"/>
    </source>
</evidence>
<dbReference type="KEGG" id="aup:AsAng_0007420"/>
<dbReference type="Pfam" id="PF09186">
    <property type="entry name" value="DUF1949"/>
    <property type="match status" value="1"/>
</dbReference>
<dbReference type="InterPro" id="IPR036956">
    <property type="entry name" value="Impact_N_sf"/>
</dbReference>
<dbReference type="RefSeq" id="WP_264791380.1">
    <property type="nucleotide sequence ID" value="NZ_AP026867.1"/>
</dbReference>
<evidence type="ECO:0000256" key="1">
    <source>
        <dbReference type="ARBA" id="ARBA00007665"/>
    </source>
</evidence>
<dbReference type="InterPro" id="IPR023582">
    <property type="entry name" value="Impact"/>
</dbReference>
<reference evidence="4" key="1">
    <citation type="submission" date="2022-09" db="EMBL/GenBank/DDBJ databases">
        <title>Aureispira anguillicida sp. nov., isolated from Leptocephalus of Japanese eel Anguilla japonica.</title>
        <authorList>
            <person name="Yuasa K."/>
            <person name="Mekata T."/>
            <person name="Ikunari K."/>
        </authorList>
    </citation>
    <scope>NUCLEOTIDE SEQUENCE</scope>
    <source>
        <strain evidence="4">EL160426</strain>
    </source>
</reference>
<protein>
    <submittedName>
        <fullName evidence="4">YigZ family protein</fullName>
    </submittedName>
</protein>
<sequence length="199" mass="22590">MSDTYLTIAEPSIGEYKEKGSKFLAYTFAVYSEEDVKKRLEEVKKEHFKARHHCYAYRIGLDGKRFRANDDGEPSGTAGRPILGQIDSFGLSNVLSVVVRYFGGTKLGTSGLKRAYKESTKDAFEQADIIEKIIEDQFHIIFDYVATSDVMNYLKNEGFTILNAVYEEKTTLTVTIRQNDIARFKESLEKIIGVKIESI</sequence>
<comment type="similarity">
    <text evidence="1">Belongs to the IMPACT family.</text>
</comment>
<keyword evidence="5" id="KW-1185">Reference proteome</keyword>
<dbReference type="AlphaFoldDB" id="A0A915YBI2"/>
<evidence type="ECO:0000259" key="3">
    <source>
        <dbReference type="Pfam" id="PF09186"/>
    </source>
</evidence>
<dbReference type="PANTHER" id="PTHR16301">
    <property type="entry name" value="IMPACT-RELATED"/>
    <property type="match status" value="1"/>
</dbReference>
<accession>A0A915YBI2</accession>
<dbReference type="Pfam" id="PF01205">
    <property type="entry name" value="Impact_N"/>
    <property type="match status" value="1"/>
</dbReference>
<feature type="domain" description="Impact N-terminal" evidence="2">
    <location>
        <begin position="19"/>
        <end position="123"/>
    </location>
</feature>